<feature type="region of interest" description="Disordered" evidence="11">
    <location>
        <begin position="146"/>
        <end position="255"/>
    </location>
</feature>
<sequence>MSEREPCPYRIIDDVGGAYVFGAVGGGVFHTIKGARNAPKGLNNSWKGSVSAVKARAPVLGGNFAVWGGLFACCDCTMAALRRKEDPWNSIASGAATGGILALRAGPKTAAKNALVGGVLLALIEGMGIGLSRMFAQMKPEDMPAILQEGGGAAPDEGGPKQRALAPPIPFGAHGGGAPGRRHDDAVDPSAPRQSDVMSGSGFDTDSRYADPFAQADPYATSGGLVPEAGGAGAGAPEAPPKRGFFGGLFGRGGK</sequence>
<keyword evidence="8" id="KW-0811">Translocation</keyword>
<keyword evidence="10" id="KW-0472">Membrane</keyword>
<protein>
    <submittedName>
        <fullName evidence="12">Tim17-like protein</fullName>
    </submittedName>
</protein>
<feature type="compositionally biased region" description="Gly residues" evidence="11">
    <location>
        <begin position="245"/>
        <end position="255"/>
    </location>
</feature>
<dbReference type="GO" id="GO:0005744">
    <property type="term" value="C:TIM23 mitochondrial import inner membrane translocase complex"/>
    <property type="evidence" value="ECO:0007669"/>
    <property type="project" value="TreeGrafter"/>
</dbReference>
<keyword evidence="5" id="KW-0999">Mitochondrion inner membrane</keyword>
<organism evidence="12 13">
    <name type="scientific">Tribonema minus</name>
    <dbReference type="NCBI Taxonomy" id="303371"/>
    <lineage>
        <taxon>Eukaryota</taxon>
        <taxon>Sar</taxon>
        <taxon>Stramenopiles</taxon>
        <taxon>Ochrophyta</taxon>
        <taxon>PX clade</taxon>
        <taxon>Xanthophyceae</taxon>
        <taxon>Tribonematales</taxon>
        <taxon>Tribonemataceae</taxon>
        <taxon>Tribonema</taxon>
    </lineage>
</organism>
<dbReference type="EMBL" id="JAFCMP010000517">
    <property type="protein sequence ID" value="KAG5178148.1"/>
    <property type="molecule type" value="Genomic_DNA"/>
</dbReference>
<dbReference type="AlphaFoldDB" id="A0A836CAQ4"/>
<keyword evidence="4" id="KW-0812">Transmembrane</keyword>
<keyword evidence="6" id="KW-0653">Protein transport</keyword>
<comment type="caution">
    <text evidence="12">The sequence shown here is derived from an EMBL/GenBank/DDBJ whole genome shotgun (WGS) entry which is preliminary data.</text>
</comment>
<comment type="similarity">
    <text evidence="2">Belongs to the Tim17/Tim22/Tim23 family.</text>
</comment>
<evidence type="ECO:0000256" key="3">
    <source>
        <dbReference type="ARBA" id="ARBA00022448"/>
    </source>
</evidence>
<dbReference type="OrthoDB" id="2261329at2759"/>
<evidence type="ECO:0000256" key="2">
    <source>
        <dbReference type="ARBA" id="ARBA00008444"/>
    </source>
</evidence>
<evidence type="ECO:0000256" key="6">
    <source>
        <dbReference type="ARBA" id="ARBA00022927"/>
    </source>
</evidence>
<evidence type="ECO:0000256" key="7">
    <source>
        <dbReference type="ARBA" id="ARBA00022989"/>
    </source>
</evidence>
<evidence type="ECO:0000256" key="1">
    <source>
        <dbReference type="ARBA" id="ARBA00004448"/>
    </source>
</evidence>
<dbReference type="PANTHER" id="PTHR10485:SF0">
    <property type="entry name" value="AT05822P-RELATED"/>
    <property type="match status" value="1"/>
</dbReference>
<dbReference type="Pfam" id="PF02466">
    <property type="entry name" value="Tim17"/>
    <property type="match status" value="1"/>
</dbReference>
<evidence type="ECO:0000313" key="13">
    <source>
        <dbReference type="Proteomes" id="UP000664859"/>
    </source>
</evidence>
<gene>
    <name evidence="12" type="ORF">JKP88DRAFT_270580</name>
</gene>
<evidence type="ECO:0000256" key="5">
    <source>
        <dbReference type="ARBA" id="ARBA00022792"/>
    </source>
</evidence>
<evidence type="ECO:0000313" key="12">
    <source>
        <dbReference type="EMBL" id="KAG5178148.1"/>
    </source>
</evidence>
<evidence type="ECO:0000256" key="8">
    <source>
        <dbReference type="ARBA" id="ARBA00023010"/>
    </source>
</evidence>
<evidence type="ECO:0000256" key="4">
    <source>
        <dbReference type="ARBA" id="ARBA00022692"/>
    </source>
</evidence>
<comment type="subcellular location">
    <subcellularLocation>
        <location evidence="1">Mitochondrion inner membrane</location>
        <topology evidence="1">Multi-pass membrane protein</topology>
    </subcellularLocation>
</comment>
<name>A0A836CAQ4_9STRA</name>
<evidence type="ECO:0000256" key="10">
    <source>
        <dbReference type="ARBA" id="ARBA00023136"/>
    </source>
</evidence>
<dbReference type="Proteomes" id="UP000664859">
    <property type="component" value="Unassembled WGS sequence"/>
</dbReference>
<dbReference type="GO" id="GO:0008320">
    <property type="term" value="F:protein transmembrane transporter activity"/>
    <property type="evidence" value="ECO:0007669"/>
    <property type="project" value="TreeGrafter"/>
</dbReference>
<keyword evidence="13" id="KW-1185">Reference proteome</keyword>
<evidence type="ECO:0000256" key="11">
    <source>
        <dbReference type="SAM" id="MobiDB-lite"/>
    </source>
</evidence>
<dbReference type="PANTHER" id="PTHR10485">
    <property type="entry name" value="MITOCHONDRIAL IMPORT INNER MEMBRANE TRANSLOCASE SUBUNIT TIM-17"/>
    <property type="match status" value="1"/>
</dbReference>
<keyword evidence="7" id="KW-1133">Transmembrane helix</keyword>
<dbReference type="GO" id="GO:0030150">
    <property type="term" value="P:protein import into mitochondrial matrix"/>
    <property type="evidence" value="ECO:0007669"/>
    <property type="project" value="TreeGrafter"/>
</dbReference>
<feature type="compositionally biased region" description="Polar residues" evidence="11">
    <location>
        <begin position="192"/>
        <end position="204"/>
    </location>
</feature>
<evidence type="ECO:0000256" key="9">
    <source>
        <dbReference type="ARBA" id="ARBA00023128"/>
    </source>
</evidence>
<reference evidence="12" key="1">
    <citation type="submission" date="2021-02" db="EMBL/GenBank/DDBJ databases">
        <title>First Annotated Genome of the Yellow-green Alga Tribonema minus.</title>
        <authorList>
            <person name="Mahan K.M."/>
        </authorList>
    </citation>
    <scope>NUCLEOTIDE SEQUENCE</scope>
    <source>
        <strain evidence="12">UTEX B ZZ1240</strain>
    </source>
</reference>
<keyword evidence="9" id="KW-0496">Mitochondrion</keyword>
<proteinExistence type="inferred from homology"/>
<keyword evidence="3" id="KW-0813">Transport</keyword>
<accession>A0A836CAQ4</accession>